<dbReference type="Ensembl" id="ENSMODT00000074078.1">
    <property type="protein sequence ID" value="ENSMODP00000056576.1"/>
    <property type="gene ID" value="ENSMODG00000048735.1"/>
</dbReference>
<keyword evidence="5 11" id="KW-0863">Zinc-finger</keyword>
<organism evidence="14 15">
    <name type="scientific">Monodelphis domestica</name>
    <name type="common">Gray short-tailed opossum</name>
    <dbReference type="NCBI Taxonomy" id="13616"/>
    <lineage>
        <taxon>Eukaryota</taxon>
        <taxon>Metazoa</taxon>
        <taxon>Chordata</taxon>
        <taxon>Craniata</taxon>
        <taxon>Vertebrata</taxon>
        <taxon>Euteleostomi</taxon>
        <taxon>Mammalia</taxon>
        <taxon>Metatheria</taxon>
        <taxon>Didelphimorphia</taxon>
        <taxon>Didelphidae</taxon>
        <taxon>Monodelphis</taxon>
    </lineage>
</organism>
<evidence type="ECO:0000313" key="15">
    <source>
        <dbReference type="Proteomes" id="UP000002280"/>
    </source>
</evidence>
<reference evidence="14 15" key="1">
    <citation type="journal article" date="2007" name="Nature">
        <title>Genome of the marsupial Monodelphis domestica reveals innovation in non-coding sequences.</title>
        <authorList>
            <person name="Mikkelsen T.S."/>
            <person name="Wakefield M.J."/>
            <person name="Aken B."/>
            <person name="Amemiya C.T."/>
            <person name="Chang J.L."/>
            <person name="Duke S."/>
            <person name="Garber M."/>
            <person name="Gentles A.J."/>
            <person name="Goodstadt L."/>
            <person name="Heger A."/>
            <person name="Jurka J."/>
            <person name="Kamal M."/>
            <person name="Mauceli E."/>
            <person name="Searle S.M."/>
            <person name="Sharpe T."/>
            <person name="Baker M.L."/>
            <person name="Batzer M.A."/>
            <person name="Benos P.V."/>
            <person name="Belov K."/>
            <person name="Clamp M."/>
            <person name="Cook A."/>
            <person name="Cuff J."/>
            <person name="Das R."/>
            <person name="Davidow L."/>
            <person name="Deakin J.E."/>
            <person name="Fazzari M.J."/>
            <person name="Glass J.L."/>
            <person name="Grabherr M."/>
            <person name="Greally J.M."/>
            <person name="Gu W."/>
            <person name="Hore T.A."/>
            <person name="Huttley G.A."/>
            <person name="Kleber M."/>
            <person name="Jirtle R.L."/>
            <person name="Koina E."/>
            <person name="Lee J.T."/>
            <person name="Mahony S."/>
            <person name="Marra M.A."/>
            <person name="Miller R.D."/>
            <person name="Nicholls R.D."/>
            <person name="Oda M."/>
            <person name="Papenfuss A.T."/>
            <person name="Parra Z.E."/>
            <person name="Pollock D.D."/>
            <person name="Ray D.A."/>
            <person name="Schein J.E."/>
            <person name="Speed T.P."/>
            <person name="Thompson K."/>
            <person name="VandeBerg J.L."/>
            <person name="Wade C.M."/>
            <person name="Walker J.A."/>
            <person name="Waters P.D."/>
            <person name="Webber C."/>
            <person name="Weidman J.R."/>
            <person name="Xie X."/>
            <person name="Zody M.C."/>
            <person name="Baldwin J."/>
            <person name="Abdouelleil A."/>
            <person name="Abdulkadir J."/>
            <person name="Abebe A."/>
            <person name="Abera B."/>
            <person name="Abreu J."/>
            <person name="Acer S.C."/>
            <person name="Aftuck L."/>
            <person name="Alexander A."/>
            <person name="An P."/>
            <person name="Anderson E."/>
            <person name="Anderson S."/>
            <person name="Arachi H."/>
            <person name="Azer M."/>
            <person name="Bachantsang P."/>
            <person name="Barry A."/>
            <person name="Bayul T."/>
            <person name="Berlin A."/>
            <person name="Bessette D."/>
            <person name="Bloom T."/>
            <person name="Bloom T."/>
            <person name="Boguslavskiy L."/>
            <person name="Bonnet C."/>
            <person name="Boukhgalter B."/>
            <person name="Bourzgui I."/>
            <person name="Brown A."/>
            <person name="Cahill P."/>
            <person name="Channer S."/>
            <person name="Cheshatsang Y."/>
            <person name="Chuda L."/>
            <person name="Citroen M."/>
            <person name="Collymore A."/>
            <person name="Cooke P."/>
            <person name="Costello M."/>
            <person name="D'Aco K."/>
            <person name="Daza R."/>
            <person name="De Haan G."/>
            <person name="DeGray S."/>
            <person name="DeMaso C."/>
            <person name="Dhargay N."/>
            <person name="Dooley K."/>
            <person name="Dooley E."/>
            <person name="Doricent M."/>
            <person name="Dorje P."/>
            <person name="Dorjee K."/>
            <person name="Dupes A."/>
            <person name="Elong R."/>
            <person name="Falk J."/>
            <person name="Farina A."/>
            <person name="Faro S."/>
            <person name="Ferguson D."/>
            <person name="Fisher S."/>
            <person name="Foley C.D."/>
            <person name="Franke A."/>
            <person name="Friedrich D."/>
            <person name="Gadbois L."/>
            <person name="Gearin G."/>
            <person name="Gearin C.R."/>
            <person name="Giannoukos G."/>
            <person name="Goode T."/>
            <person name="Graham J."/>
            <person name="Grandbois E."/>
            <person name="Grewal S."/>
            <person name="Gyaltsen K."/>
            <person name="Hafez N."/>
            <person name="Hagos B."/>
            <person name="Hall J."/>
            <person name="Henson C."/>
            <person name="Hollinger A."/>
            <person name="Honan T."/>
            <person name="Huard M.D."/>
            <person name="Hughes L."/>
            <person name="Hurhula B."/>
            <person name="Husby M.E."/>
            <person name="Kamat A."/>
            <person name="Kanga B."/>
            <person name="Kashin S."/>
            <person name="Khazanovich D."/>
            <person name="Kisner P."/>
            <person name="Lance K."/>
            <person name="Lara M."/>
            <person name="Lee W."/>
            <person name="Lennon N."/>
            <person name="Letendre F."/>
            <person name="LeVine R."/>
            <person name="Lipovsky A."/>
            <person name="Liu X."/>
            <person name="Liu J."/>
            <person name="Liu S."/>
            <person name="Lokyitsang T."/>
            <person name="Lokyitsang Y."/>
            <person name="Lubonja R."/>
            <person name="Lui A."/>
            <person name="MacDonald P."/>
            <person name="Magnisalis V."/>
            <person name="Maru K."/>
            <person name="Matthews C."/>
            <person name="McCusker W."/>
            <person name="McDonough S."/>
            <person name="Mehta T."/>
            <person name="Meldrim J."/>
            <person name="Meneus L."/>
            <person name="Mihai O."/>
            <person name="Mihalev A."/>
            <person name="Mihova T."/>
            <person name="Mittelman R."/>
            <person name="Mlenga V."/>
            <person name="Montmayeur A."/>
            <person name="Mulrain L."/>
            <person name="Navidi A."/>
            <person name="Naylor J."/>
            <person name="Negash T."/>
            <person name="Nguyen T."/>
            <person name="Nguyen N."/>
            <person name="Nicol R."/>
            <person name="Norbu C."/>
            <person name="Norbu N."/>
            <person name="Novod N."/>
            <person name="O'Neill B."/>
            <person name="Osman S."/>
            <person name="Markiewicz E."/>
            <person name="Oyono O.L."/>
            <person name="Patti C."/>
            <person name="Phunkhang P."/>
            <person name="Pierre F."/>
            <person name="Priest M."/>
            <person name="Raghuraman S."/>
            <person name="Rege F."/>
            <person name="Reyes R."/>
            <person name="Rise C."/>
            <person name="Rogov P."/>
            <person name="Ross K."/>
            <person name="Ryan E."/>
            <person name="Settipalli S."/>
            <person name="Shea T."/>
            <person name="Sherpa N."/>
            <person name="Shi L."/>
            <person name="Shih D."/>
            <person name="Sparrow T."/>
            <person name="Spaulding J."/>
            <person name="Stalker J."/>
            <person name="Stange-Thomann N."/>
            <person name="Stavropoulos S."/>
            <person name="Stone C."/>
            <person name="Strader C."/>
            <person name="Tesfaye S."/>
            <person name="Thomson T."/>
            <person name="Thoulutsang Y."/>
            <person name="Thoulutsang D."/>
            <person name="Topham K."/>
            <person name="Topping I."/>
            <person name="Tsamla T."/>
            <person name="Vassiliev H."/>
            <person name="Vo A."/>
            <person name="Wangchuk T."/>
            <person name="Wangdi T."/>
            <person name="Weiand M."/>
            <person name="Wilkinson J."/>
            <person name="Wilson A."/>
            <person name="Yadav S."/>
            <person name="Young G."/>
            <person name="Yu Q."/>
            <person name="Zembek L."/>
            <person name="Zhong D."/>
            <person name="Zimmer A."/>
            <person name="Zwirko Z."/>
            <person name="Jaffe D.B."/>
            <person name="Alvarez P."/>
            <person name="Brockman W."/>
            <person name="Butler J."/>
            <person name="Chin C."/>
            <person name="Gnerre S."/>
            <person name="MacCallum I."/>
            <person name="Graves J.A."/>
            <person name="Ponting C.P."/>
            <person name="Breen M."/>
            <person name="Samollow P.B."/>
            <person name="Lander E.S."/>
            <person name="Lindblad-Toh K."/>
        </authorList>
    </citation>
    <scope>NUCLEOTIDE SEQUENCE [LARGE SCALE GENOMIC DNA]</scope>
</reference>
<keyword evidence="15" id="KW-1185">Reference proteome</keyword>
<dbReference type="PANTHER" id="PTHR24409:SF331">
    <property type="entry name" value="ZINC FINGER PROTEIN 322A"/>
    <property type="match status" value="1"/>
</dbReference>
<feature type="compositionally biased region" description="Basic and acidic residues" evidence="12">
    <location>
        <begin position="34"/>
        <end position="44"/>
    </location>
</feature>
<evidence type="ECO:0000256" key="7">
    <source>
        <dbReference type="ARBA" id="ARBA00023015"/>
    </source>
</evidence>
<dbReference type="FunFam" id="3.30.160.60:FF:002063">
    <property type="entry name" value="RB associated KRAB zinc finger"/>
    <property type="match status" value="1"/>
</dbReference>
<reference evidence="14" key="2">
    <citation type="submission" date="2025-08" db="UniProtKB">
        <authorList>
            <consortium name="Ensembl"/>
        </authorList>
    </citation>
    <scope>IDENTIFICATION</scope>
</reference>
<dbReference type="AlphaFoldDB" id="A0A5F8HBQ5"/>
<keyword evidence="8" id="KW-0238">DNA-binding</keyword>
<dbReference type="GO" id="GO:0006357">
    <property type="term" value="P:regulation of transcription by RNA polymerase II"/>
    <property type="evidence" value="ECO:0000318"/>
    <property type="project" value="GO_Central"/>
</dbReference>
<dbReference type="Pfam" id="PF00096">
    <property type="entry name" value="zf-C2H2"/>
    <property type="match status" value="6"/>
</dbReference>
<dbReference type="PROSITE" id="PS00028">
    <property type="entry name" value="ZINC_FINGER_C2H2_1"/>
    <property type="match status" value="6"/>
</dbReference>
<keyword evidence="4" id="KW-0677">Repeat</keyword>
<sequence length="359" mass="41087">MSFSMEDFSQQPFLWYDPRMSKLGKAWEYNGRLKKEQSEEEKPFRQVKGIQTEPAIEVSASEHSQSSQNSSPEPGLFPEQELSVVLNLHKNNQAENFTVYSDQGHYNQTYPKKYSKVGKCPKTLGYDLDHVNKYRIHAEEKVHESGISSLQNNKLALHQRAGTGRKCNELSNCVKTGHHHQDSSICIENRTYKCSECGKVFQQKGSLTLHYRIHTGEKPFECSQCGKAFRQKIDLIRHYRIHTGEKPFKCSDCGKAFPRSTTLTLHYRTHTGEKPFECSECGKTFRQSSKLCLHRRSHSGIKPHECRICGKAFSQKSDLTRHGSIHTGEKLYECGECGKAFTQNTGLSLHKRTHAREIT</sequence>
<dbReference type="Gene3D" id="3.30.160.60">
    <property type="entry name" value="Classic Zinc Finger"/>
    <property type="match status" value="6"/>
</dbReference>
<evidence type="ECO:0000256" key="12">
    <source>
        <dbReference type="SAM" id="MobiDB-lite"/>
    </source>
</evidence>
<comment type="similarity">
    <text evidence="2">Belongs to the krueppel C2H2-type zinc-finger protein family.</text>
</comment>
<keyword evidence="6" id="KW-0862">Zinc</keyword>
<dbReference type="InParanoid" id="A0A5F8HBQ5"/>
<dbReference type="PROSITE" id="PS50157">
    <property type="entry name" value="ZINC_FINGER_C2H2_2"/>
    <property type="match status" value="6"/>
</dbReference>
<dbReference type="OMA" id="RRSFTIC"/>
<evidence type="ECO:0000256" key="3">
    <source>
        <dbReference type="ARBA" id="ARBA00022723"/>
    </source>
</evidence>
<feature type="region of interest" description="Disordered" evidence="12">
    <location>
        <begin position="34"/>
        <end position="77"/>
    </location>
</feature>
<name>A0A5F8HBQ5_MONDO</name>
<evidence type="ECO:0000256" key="11">
    <source>
        <dbReference type="PROSITE-ProRule" id="PRU00042"/>
    </source>
</evidence>
<dbReference type="InterPro" id="IPR013087">
    <property type="entry name" value="Znf_C2H2_type"/>
</dbReference>
<accession>A0A5F8HBQ5</accession>
<dbReference type="GO" id="GO:0008270">
    <property type="term" value="F:zinc ion binding"/>
    <property type="evidence" value="ECO:0007669"/>
    <property type="project" value="UniProtKB-KW"/>
</dbReference>
<feature type="compositionally biased region" description="Low complexity" evidence="12">
    <location>
        <begin position="59"/>
        <end position="74"/>
    </location>
</feature>
<feature type="domain" description="C2H2-type" evidence="13">
    <location>
        <begin position="332"/>
        <end position="359"/>
    </location>
</feature>
<dbReference type="GeneTree" id="ENSGT00940000153582"/>
<dbReference type="GO" id="GO:0005634">
    <property type="term" value="C:nucleus"/>
    <property type="evidence" value="ECO:0007669"/>
    <property type="project" value="UniProtKB-SubCell"/>
</dbReference>
<evidence type="ECO:0000256" key="2">
    <source>
        <dbReference type="ARBA" id="ARBA00006991"/>
    </source>
</evidence>
<keyword evidence="10" id="KW-0539">Nucleus</keyword>
<evidence type="ECO:0000256" key="1">
    <source>
        <dbReference type="ARBA" id="ARBA00004123"/>
    </source>
</evidence>
<evidence type="ECO:0000256" key="8">
    <source>
        <dbReference type="ARBA" id="ARBA00023125"/>
    </source>
</evidence>
<feature type="domain" description="C2H2-type" evidence="13">
    <location>
        <begin position="276"/>
        <end position="303"/>
    </location>
</feature>
<keyword evidence="3" id="KW-0479">Metal-binding</keyword>
<dbReference type="SMART" id="SM00355">
    <property type="entry name" value="ZnF_C2H2"/>
    <property type="match status" value="6"/>
</dbReference>
<dbReference type="Proteomes" id="UP000002280">
    <property type="component" value="Chromosome 3"/>
</dbReference>
<evidence type="ECO:0000313" key="14">
    <source>
        <dbReference type="Ensembl" id="ENSMODP00000056576.1"/>
    </source>
</evidence>
<dbReference type="GO" id="GO:0000978">
    <property type="term" value="F:RNA polymerase II cis-regulatory region sequence-specific DNA binding"/>
    <property type="evidence" value="ECO:0000318"/>
    <property type="project" value="GO_Central"/>
</dbReference>
<reference evidence="14" key="3">
    <citation type="submission" date="2025-09" db="UniProtKB">
        <authorList>
            <consortium name="Ensembl"/>
        </authorList>
    </citation>
    <scope>IDENTIFICATION</scope>
</reference>
<dbReference type="GO" id="GO:0000981">
    <property type="term" value="F:DNA-binding transcription factor activity, RNA polymerase II-specific"/>
    <property type="evidence" value="ECO:0000318"/>
    <property type="project" value="GO_Central"/>
</dbReference>
<keyword evidence="9" id="KW-0804">Transcription</keyword>
<dbReference type="PANTHER" id="PTHR24409">
    <property type="entry name" value="ZINC FINGER PROTEIN 142"/>
    <property type="match status" value="1"/>
</dbReference>
<evidence type="ECO:0000256" key="10">
    <source>
        <dbReference type="ARBA" id="ARBA00023242"/>
    </source>
</evidence>
<dbReference type="FunFam" id="3.30.160.60:FF:000352">
    <property type="entry name" value="zinc finger protein 3 homolog"/>
    <property type="match status" value="1"/>
</dbReference>
<feature type="domain" description="C2H2-type" evidence="13">
    <location>
        <begin position="192"/>
        <end position="219"/>
    </location>
</feature>
<feature type="domain" description="C2H2-type" evidence="13">
    <location>
        <begin position="220"/>
        <end position="247"/>
    </location>
</feature>
<dbReference type="FunFam" id="3.30.160.60:FF:001437">
    <property type="entry name" value="Zinc finger protein 594"/>
    <property type="match status" value="1"/>
</dbReference>
<comment type="subcellular location">
    <subcellularLocation>
        <location evidence="1">Nucleus</location>
    </subcellularLocation>
</comment>
<dbReference type="SUPFAM" id="SSF57667">
    <property type="entry name" value="beta-beta-alpha zinc fingers"/>
    <property type="match status" value="3"/>
</dbReference>
<feature type="domain" description="C2H2-type" evidence="13">
    <location>
        <begin position="304"/>
        <end position="331"/>
    </location>
</feature>
<evidence type="ECO:0000256" key="6">
    <source>
        <dbReference type="ARBA" id="ARBA00022833"/>
    </source>
</evidence>
<dbReference type="InterPro" id="IPR036236">
    <property type="entry name" value="Znf_C2H2_sf"/>
</dbReference>
<protein>
    <recommendedName>
        <fullName evidence="13">C2H2-type domain-containing protein</fullName>
    </recommendedName>
</protein>
<dbReference type="FunFam" id="3.30.160.60:FF:000008">
    <property type="entry name" value="RB-associated KRAB zinc finger protein-like"/>
    <property type="match status" value="1"/>
</dbReference>
<dbReference type="FunFam" id="3.30.160.60:FF:000012">
    <property type="entry name" value="RB-associated KRAB zinc finger protein-like"/>
    <property type="match status" value="1"/>
</dbReference>
<feature type="domain" description="C2H2-type" evidence="13">
    <location>
        <begin position="248"/>
        <end position="275"/>
    </location>
</feature>
<proteinExistence type="inferred from homology"/>
<dbReference type="Bgee" id="ENSMODG00000048735">
    <property type="expression patterns" value="Expressed in ovary and 20 other cell types or tissues"/>
</dbReference>
<dbReference type="FunFam" id="3.30.160.60:FF:000690">
    <property type="entry name" value="Zinc finger protein 354C"/>
    <property type="match status" value="1"/>
</dbReference>
<evidence type="ECO:0000256" key="4">
    <source>
        <dbReference type="ARBA" id="ARBA00022737"/>
    </source>
</evidence>
<evidence type="ECO:0000256" key="5">
    <source>
        <dbReference type="ARBA" id="ARBA00022771"/>
    </source>
</evidence>
<evidence type="ECO:0000259" key="13">
    <source>
        <dbReference type="PROSITE" id="PS50157"/>
    </source>
</evidence>
<keyword evidence="7" id="KW-0805">Transcription regulation</keyword>
<evidence type="ECO:0000256" key="9">
    <source>
        <dbReference type="ARBA" id="ARBA00023163"/>
    </source>
</evidence>